<name>A0A2H0N2C5_9BACT</name>
<dbReference type="PANTHER" id="PTHR33434:SF2">
    <property type="entry name" value="FATTY ACID-BINDING PROTEIN TM_1468"/>
    <property type="match status" value="1"/>
</dbReference>
<dbReference type="PANTHER" id="PTHR33434">
    <property type="entry name" value="DEGV DOMAIN-CONTAINING PROTEIN DR_1986-RELATED"/>
    <property type="match status" value="1"/>
</dbReference>
<feature type="non-terminal residue" evidence="2">
    <location>
        <position position="367"/>
    </location>
</feature>
<protein>
    <recommendedName>
        <fullName evidence="1">DhaL domain-containing protein</fullName>
    </recommendedName>
</protein>
<accession>A0A2H0N2C5</accession>
<dbReference type="SMART" id="SM01120">
    <property type="entry name" value="Dak2"/>
    <property type="match status" value="1"/>
</dbReference>
<dbReference type="InterPro" id="IPR050270">
    <property type="entry name" value="DegV_domain_contain"/>
</dbReference>
<gene>
    <name evidence="2" type="ORF">COV62_02010</name>
</gene>
<sequence length="367" mass="41006">MKFLTQQELKKMMLASYERIEREKEKINKINVFPVPDQDTGSNLAKTLLGIKGAIEKKEYKDLQEASAAILNGALASAQGNAGVIYTGFLAGFLLQLNKNPVNAQKLAAAFSQGAKRARESIQDPKEGTILDVIDATADVFKKEAEKKSNIIDILKVAIEKAQIALLATREKMEVFRKANVVDAGGLGFLMILESYLDAIEPSVAKVSEGKEKPSEKVKRFVQVLSNRYEVVSLIEDLETDQKTIREKLKKLGDCLDIVQVGNKMKIHIHTDYPDEVKRIIKDSGEVLSLREEDMAKEVVGEPSVREISIGIVTENNITCLPEKVMERYQIETVDAIVDWPEGENLPGENIYQKMREADRQGIKEFP</sequence>
<dbReference type="SUPFAM" id="SSF101473">
    <property type="entry name" value="DhaL-like"/>
    <property type="match status" value="1"/>
</dbReference>
<comment type="caution">
    <text evidence="2">The sequence shown here is derived from an EMBL/GenBank/DDBJ whole genome shotgun (WGS) entry which is preliminary data.</text>
</comment>
<evidence type="ECO:0000313" key="3">
    <source>
        <dbReference type="Proteomes" id="UP000231139"/>
    </source>
</evidence>
<dbReference type="InterPro" id="IPR036117">
    <property type="entry name" value="DhaL_dom_sf"/>
</dbReference>
<dbReference type="GO" id="GO:0006071">
    <property type="term" value="P:glycerol metabolic process"/>
    <property type="evidence" value="ECO:0007669"/>
    <property type="project" value="InterPro"/>
</dbReference>
<evidence type="ECO:0000259" key="1">
    <source>
        <dbReference type="PROSITE" id="PS51480"/>
    </source>
</evidence>
<feature type="domain" description="DhaL" evidence="1">
    <location>
        <begin position="7"/>
        <end position="198"/>
    </location>
</feature>
<dbReference type="GO" id="GO:0004371">
    <property type="term" value="F:glycerone kinase activity"/>
    <property type="evidence" value="ECO:0007669"/>
    <property type="project" value="InterPro"/>
</dbReference>
<proteinExistence type="predicted"/>
<dbReference type="InterPro" id="IPR004007">
    <property type="entry name" value="DhaL_dom"/>
</dbReference>
<reference evidence="2 3" key="1">
    <citation type="submission" date="2017-09" db="EMBL/GenBank/DDBJ databases">
        <title>Depth-based differentiation of microbial function through sediment-hosted aquifers and enrichment of novel symbionts in the deep terrestrial subsurface.</title>
        <authorList>
            <person name="Probst A.J."/>
            <person name="Ladd B."/>
            <person name="Jarett J.K."/>
            <person name="Geller-Mcgrath D.E."/>
            <person name="Sieber C.M."/>
            <person name="Emerson J.B."/>
            <person name="Anantharaman K."/>
            <person name="Thomas B.C."/>
            <person name="Malmstrom R."/>
            <person name="Stieglmeier M."/>
            <person name="Klingl A."/>
            <person name="Woyke T."/>
            <person name="Ryan C.M."/>
            <person name="Banfield J.F."/>
        </authorList>
    </citation>
    <scope>NUCLEOTIDE SEQUENCE [LARGE SCALE GENOMIC DNA]</scope>
    <source>
        <strain evidence="2">CG11_big_fil_rev_8_21_14_0_20_35_11</strain>
    </source>
</reference>
<dbReference type="Gene3D" id="1.25.40.340">
    <property type="match status" value="1"/>
</dbReference>
<dbReference type="Pfam" id="PF21645">
    <property type="entry name" value="FakA-like_M"/>
    <property type="match status" value="1"/>
</dbReference>
<dbReference type="Pfam" id="PF02734">
    <property type="entry name" value="Dak2"/>
    <property type="match status" value="1"/>
</dbReference>
<organism evidence="2 3">
    <name type="scientific">Candidatus Nealsonbacteria bacterium CG11_big_fil_rev_8_21_14_0_20_35_11</name>
    <dbReference type="NCBI Taxonomy" id="1974713"/>
    <lineage>
        <taxon>Bacteria</taxon>
        <taxon>Candidatus Nealsoniibacteriota</taxon>
    </lineage>
</organism>
<dbReference type="PROSITE" id="PS51480">
    <property type="entry name" value="DHAL"/>
    <property type="match status" value="1"/>
</dbReference>
<dbReference type="Proteomes" id="UP000231139">
    <property type="component" value="Unassembled WGS sequence"/>
</dbReference>
<evidence type="ECO:0000313" key="2">
    <source>
        <dbReference type="EMBL" id="PIR02246.1"/>
    </source>
</evidence>
<dbReference type="AlphaFoldDB" id="A0A2H0N2C5"/>
<dbReference type="InterPro" id="IPR048394">
    <property type="entry name" value="FakA-like_M"/>
</dbReference>
<dbReference type="EMBL" id="PCWK01000046">
    <property type="protein sequence ID" value="PIR02246.1"/>
    <property type="molecule type" value="Genomic_DNA"/>
</dbReference>